<keyword evidence="6" id="KW-1185">Reference proteome</keyword>
<dbReference type="Proteomes" id="UP000016923">
    <property type="component" value="Unassembled WGS sequence"/>
</dbReference>
<dbReference type="eggNOG" id="KOG2868">
    <property type="taxonomic scope" value="Eukaryota"/>
</dbReference>
<accession>S3CPV7</accession>
<comment type="similarity">
    <text evidence="2">Belongs to the DCP1 family.</text>
</comment>
<evidence type="ECO:0000256" key="1">
    <source>
        <dbReference type="ARBA" id="ARBA00004496"/>
    </source>
</evidence>
<dbReference type="Pfam" id="PF06058">
    <property type="entry name" value="DCP1"/>
    <property type="match status" value="1"/>
</dbReference>
<comment type="subcellular location">
    <subcellularLocation>
        <location evidence="1">Cytoplasm</location>
    </subcellularLocation>
</comment>
<dbReference type="EMBL" id="KE148148">
    <property type="protein sequence ID" value="EPE08613.1"/>
    <property type="molecule type" value="Genomic_DNA"/>
</dbReference>
<evidence type="ECO:0000256" key="2">
    <source>
        <dbReference type="ARBA" id="ARBA00008778"/>
    </source>
</evidence>
<dbReference type="OrthoDB" id="255837at2759"/>
<dbReference type="SUPFAM" id="SSF50729">
    <property type="entry name" value="PH domain-like"/>
    <property type="match status" value="1"/>
</dbReference>
<dbReference type="AlphaFoldDB" id="S3CPV7"/>
<dbReference type="GO" id="GO:0000290">
    <property type="term" value="P:deadenylation-dependent decapping of nuclear-transcribed mRNA"/>
    <property type="evidence" value="ECO:0007669"/>
    <property type="project" value="InterPro"/>
</dbReference>
<gene>
    <name evidence="5" type="ORF">F503_04200</name>
</gene>
<evidence type="ECO:0000313" key="6">
    <source>
        <dbReference type="Proteomes" id="UP000016923"/>
    </source>
</evidence>
<protein>
    <submittedName>
        <fullName evidence="5">Dcp1-like decapping family protein</fullName>
    </submittedName>
</protein>
<dbReference type="GO" id="GO:0008047">
    <property type="term" value="F:enzyme activator activity"/>
    <property type="evidence" value="ECO:0007669"/>
    <property type="project" value="InterPro"/>
</dbReference>
<reference evidence="5 6" key="1">
    <citation type="journal article" date="2013" name="BMC Genomics">
        <title>The genome and transcriptome of the pine saprophyte Ophiostoma piceae, and a comparison with the bark beetle-associated pine pathogen Grosmannia clavigera.</title>
        <authorList>
            <person name="Haridas S."/>
            <person name="Wang Y."/>
            <person name="Lim L."/>
            <person name="Massoumi Alamouti S."/>
            <person name="Jackman S."/>
            <person name="Docking R."/>
            <person name="Robertson G."/>
            <person name="Birol I."/>
            <person name="Bohlmann J."/>
            <person name="Breuil C."/>
        </authorList>
    </citation>
    <scope>NUCLEOTIDE SEQUENCE [LARGE SCALE GENOMIC DNA]</scope>
    <source>
        <strain evidence="5 6">UAMH 11346</strain>
    </source>
</reference>
<dbReference type="InterPro" id="IPR011993">
    <property type="entry name" value="PH-like_dom_sf"/>
</dbReference>
<name>S3CPV7_OPHP1</name>
<organism evidence="5 6">
    <name type="scientific">Ophiostoma piceae (strain UAMH 11346)</name>
    <name type="common">Sap stain fungus</name>
    <dbReference type="NCBI Taxonomy" id="1262450"/>
    <lineage>
        <taxon>Eukaryota</taxon>
        <taxon>Fungi</taxon>
        <taxon>Dikarya</taxon>
        <taxon>Ascomycota</taxon>
        <taxon>Pezizomycotina</taxon>
        <taxon>Sordariomycetes</taxon>
        <taxon>Sordariomycetidae</taxon>
        <taxon>Ophiostomatales</taxon>
        <taxon>Ophiostomataceae</taxon>
        <taxon>Ophiostoma</taxon>
    </lineage>
</organism>
<sequence length="262" mass="28996">MSRQTPRKVKHQAQPSGGGGHRRQPSQPYSNHNMPVPPPDFNPSNVTIPDYNLRTLRRYEPSIESIEDVAVSAVFYAMDVSGNWVKPDPQIEGSLFLCHQQPLTVNGHYLPRACLFLFNRKETYNVLVDLATVKAAEETDGLMSMQIEMPPDSSTGAAGELFVLAFWIHRTPAIDDRVFDASVILRRWRAIRDALGGMFGTEEYSQTAEALQKAVANWHMKAGSKAVGAAAMVLPRQPTLKDTVDNVLKQTTGRGVVPGLQQ</sequence>
<dbReference type="Gene3D" id="2.30.29.30">
    <property type="entry name" value="Pleckstrin-homology domain (PH domain)/Phosphotyrosine-binding domain (PTB)"/>
    <property type="match status" value="1"/>
</dbReference>
<evidence type="ECO:0000313" key="5">
    <source>
        <dbReference type="EMBL" id="EPE08613.1"/>
    </source>
</evidence>
<feature type="region of interest" description="Disordered" evidence="4">
    <location>
        <begin position="1"/>
        <end position="46"/>
    </location>
</feature>
<feature type="compositionally biased region" description="Basic residues" evidence="4">
    <location>
        <begin position="1"/>
        <end position="11"/>
    </location>
</feature>
<dbReference type="OMA" id="HYLPRAC"/>
<dbReference type="HOGENOM" id="CLU_058649_1_0_1"/>
<keyword evidence="3" id="KW-0963">Cytoplasm</keyword>
<dbReference type="VEuPathDB" id="FungiDB:F503_04200"/>
<evidence type="ECO:0000256" key="3">
    <source>
        <dbReference type="ARBA" id="ARBA00022490"/>
    </source>
</evidence>
<dbReference type="GO" id="GO:0005737">
    <property type="term" value="C:cytoplasm"/>
    <property type="evidence" value="ECO:0007669"/>
    <property type="project" value="UniProtKB-SubCell"/>
</dbReference>
<dbReference type="InterPro" id="IPR010334">
    <property type="entry name" value="Dcp1"/>
</dbReference>
<proteinExistence type="inferred from homology"/>
<evidence type="ECO:0000256" key="4">
    <source>
        <dbReference type="SAM" id="MobiDB-lite"/>
    </source>
</evidence>
<dbReference type="STRING" id="1262450.S3CPV7"/>